<evidence type="ECO:0000313" key="2">
    <source>
        <dbReference type="EMBL" id="TNN79242.1"/>
    </source>
</evidence>
<organism evidence="2 3">
    <name type="scientific">Liparis tanakae</name>
    <name type="common">Tanaka's snailfish</name>
    <dbReference type="NCBI Taxonomy" id="230148"/>
    <lineage>
        <taxon>Eukaryota</taxon>
        <taxon>Metazoa</taxon>
        <taxon>Chordata</taxon>
        <taxon>Craniata</taxon>
        <taxon>Vertebrata</taxon>
        <taxon>Euteleostomi</taxon>
        <taxon>Actinopterygii</taxon>
        <taxon>Neopterygii</taxon>
        <taxon>Teleostei</taxon>
        <taxon>Neoteleostei</taxon>
        <taxon>Acanthomorphata</taxon>
        <taxon>Eupercaria</taxon>
        <taxon>Perciformes</taxon>
        <taxon>Cottioidei</taxon>
        <taxon>Cottales</taxon>
        <taxon>Liparidae</taxon>
        <taxon>Liparis</taxon>
    </lineage>
</organism>
<dbReference type="EMBL" id="SRLO01000066">
    <property type="protein sequence ID" value="TNN79242.1"/>
    <property type="molecule type" value="Genomic_DNA"/>
</dbReference>
<feature type="region of interest" description="Disordered" evidence="1">
    <location>
        <begin position="28"/>
        <end position="188"/>
    </location>
</feature>
<proteinExistence type="predicted"/>
<name>A0A4Z2IPV5_9TELE</name>
<feature type="compositionally biased region" description="Low complexity" evidence="1">
    <location>
        <begin position="106"/>
        <end position="121"/>
    </location>
</feature>
<evidence type="ECO:0000313" key="3">
    <source>
        <dbReference type="Proteomes" id="UP000314294"/>
    </source>
</evidence>
<feature type="compositionally biased region" description="Polar residues" evidence="1">
    <location>
        <begin position="71"/>
        <end position="83"/>
    </location>
</feature>
<dbReference type="AlphaFoldDB" id="A0A4Z2IPV5"/>
<dbReference type="Proteomes" id="UP000314294">
    <property type="component" value="Unassembled WGS sequence"/>
</dbReference>
<gene>
    <name evidence="2" type="ORF">EYF80_010487</name>
</gene>
<feature type="compositionally biased region" description="Polar residues" evidence="1">
    <location>
        <begin position="37"/>
        <end position="53"/>
    </location>
</feature>
<feature type="compositionally biased region" description="Basic residues" evidence="1">
    <location>
        <begin position="138"/>
        <end position="149"/>
    </location>
</feature>
<feature type="compositionally biased region" description="Low complexity" evidence="1">
    <location>
        <begin position="150"/>
        <end position="165"/>
    </location>
</feature>
<reference evidence="2 3" key="1">
    <citation type="submission" date="2019-03" db="EMBL/GenBank/DDBJ databases">
        <title>First draft genome of Liparis tanakae, snailfish: a comprehensive survey of snailfish specific genes.</title>
        <authorList>
            <person name="Kim W."/>
            <person name="Song I."/>
            <person name="Jeong J.-H."/>
            <person name="Kim D."/>
            <person name="Kim S."/>
            <person name="Ryu S."/>
            <person name="Song J.Y."/>
            <person name="Lee S.K."/>
        </authorList>
    </citation>
    <scope>NUCLEOTIDE SEQUENCE [LARGE SCALE GENOMIC DNA]</scope>
    <source>
        <tissue evidence="2">Muscle</tissue>
    </source>
</reference>
<sequence length="188" mass="20191">MHHMSRRYHVSSYVRSCFKTVYQKKTTDSGKAVGGSLKQSSSSAHRVQQNLPSASVERGILSQPHIINPHPCTTTQTSSSVNTGVKRKVYDEYDGNETSSTVRKNSAAPSTSSSSSCFSPSIKIKMPDCGDSGNHQLSNHKTKMVRKKNSAAPSTSSSSSCFSPSVKRKIPEGGDSAALPNGSEQRPL</sequence>
<protein>
    <submittedName>
        <fullName evidence="2">Uncharacterized protein</fullName>
    </submittedName>
</protein>
<accession>A0A4Z2IPV5</accession>
<comment type="caution">
    <text evidence="2">The sequence shown here is derived from an EMBL/GenBank/DDBJ whole genome shotgun (WGS) entry which is preliminary data.</text>
</comment>
<evidence type="ECO:0000256" key="1">
    <source>
        <dbReference type="SAM" id="MobiDB-lite"/>
    </source>
</evidence>
<keyword evidence="3" id="KW-1185">Reference proteome</keyword>